<accession>A0A261QWE6</accession>
<dbReference type="EMBL" id="NEVK01000007">
    <property type="protein sequence ID" value="OZI17095.1"/>
    <property type="molecule type" value="Genomic_DNA"/>
</dbReference>
<evidence type="ECO:0000313" key="2">
    <source>
        <dbReference type="Proteomes" id="UP000216947"/>
    </source>
</evidence>
<dbReference type="Pfam" id="PF14552">
    <property type="entry name" value="Tautomerase_2"/>
    <property type="match status" value="1"/>
</dbReference>
<evidence type="ECO:0008006" key="3">
    <source>
        <dbReference type="Google" id="ProtNLM"/>
    </source>
</evidence>
<dbReference type="RefSeq" id="WP_094797207.1">
    <property type="nucleotide sequence ID" value="NZ_NEVK01000007.1"/>
</dbReference>
<name>A0A261QWE6_9BORD</name>
<organism evidence="1 2">
    <name type="scientific">Bordetella genomosp. 7</name>
    <dbReference type="NCBI Taxonomy" id="1416805"/>
    <lineage>
        <taxon>Bacteria</taxon>
        <taxon>Pseudomonadati</taxon>
        <taxon>Pseudomonadota</taxon>
        <taxon>Betaproteobacteria</taxon>
        <taxon>Burkholderiales</taxon>
        <taxon>Alcaligenaceae</taxon>
        <taxon>Bordetella</taxon>
    </lineage>
</organism>
<dbReference type="PANTHER" id="PTHR38460">
    <property type="entry name" value="TAUTOMERASE YOLI-RELATED"/>
    <property type="match status" value="1"/>
</dbReference>
<dbReference type="AlphaFoldDB" id="A0A261QWE6"/>
<evidence type="ECO:0000313" key="1">
    <source>
        <dbReference type="EMBL" id="OZI17095.1"/>
    </source>
</evidence>
<gene>
    <name evidence="1" type="ORF">CAL19_14700</name>
</gene>
<dbReference type="SUPFAM" id="SSF55331">
    <property type="entry name" value="Tautomerase/MIF"/>
    <property type="match status" value="1"/>
</dbReference>
<dbReference type="Gene3D" id="3.30.429.10">
    <property type="entry name" value="Macrophage Migration Inhibitory Factor"/>
    <property type="match status" value="1"/>
</dbReference>
<sequence>MPLTRIECCKKRPPAEIQHLLESVYQAQIEALKVPDTDRQIRYIEVPAEHFYIPPGRTSNFTLVVIQMFPGRTIDAKRALYRSIVERFSKIGIAPSDVFISVQESARENWSMRDGIAASDL</sequence>
<dbReference type="InterPro" id="IPR014347">
    <property type="entry name" value="Tautomerase/MIF_sf"/>
</dbReference>
<dbReference type="InterPro" id="IPR037479">
    <property type="entry name" value="Tauto_MSAD"/>
</dbReference>
<keyword evidence="2" id="KW-1185">Reference proteome</keyword>
<reference evidence="2" key="1">
    <citation type="submission" date="2017-05" db="EMBL/GenBank/DDBJ databases">
        <title>Complete and WGS of Bordetella genogroups.</title>
        <authorList>
            <person name="Spilker T."/>
            <person name="Lipuma J."/>
        </authorList>
    </citation>
    <scope>NUCLEOTIDE SEQUENCE [LARGE SCALE GENOMIC DNA]</scope>
    <source>
        <strain evidence="2">AU18089</strain>
    </source>
</reference>
<protein>
    <recommendedName>
        <fullName evidence="3">Tautomerase family protein</fullName>
    </recommendedName>
</protein>
<dbReference type="PANTHER" id="PTHR38460:SF1">
    <property type="entry name" value="TAUTOMERASE YOLI-RELATED"/>
    <property type="match status" value="1"/>
</dbReference>
<proteinExistence type="predicted"/>
<comment type="caution">
    <text evidence="1">The sequence shown here is derived from an EMBL/GenBank/DDBJ whole genome shotgun (WGS) entry which is preliminary data.</text>
</comment>
<dbReference type="Proteomes" id="UP000216947">
    <property type="component" value="Unassembled WGS sequence"/>
</dbReference>